<dbReference type="GeneID" id="94291256"/>
<keyword evidence="3" id="KW-1185">Reference proteome</keyword>
<evidence type="ECO:0000313" key="3">
    <source>
        <dbReference type="Proteomes" id="UP000674318"/>
    </source>
</evidence>
<reference evidence="2 3" key="1">
    <citation type="submission" date="2021-02" db="EMBL/GenBank/DDBJ databases">
        <title>Porcisia hertigi Genome sequencing and assembly.</title>
        <authorList>
            <person name="Almutairi H."/>
            <person name="Gatherer D."/>
        </authorList>
    </citation>
    <scope>NUCLEOTIDE SEQUENCE [LARGE SCALE GENOMIC DNA]</scope>
    <source>
        <strain evidence="2 3">C119</strain>
    </source>
</reference>
<dbReference type="AlphaFoldDB" id="A0A836IT99"/>
<dbReference type="OrthoDB" id="245811at2759"/>
<sequence>MRVARAFSLGGCCAGSLANTSSAVRCEARCLHRRHSPDRSYSQEIQDRQNSFRWSAHHVFRPHQHFTYDPTSWSRPLEEKVKKARPLSLVERMKMAADHAAESIGNGIALDEITQDCATAAQGPAGCASEEAVPDYFFATTDSQGPPPSAVVSGNSSTPSSRASGVSLQELAEEVQRLQRLLHSPRFSGNASLQRRARQEADYQVTLLHLYERLRDARLDETVTPDACAFGWFLLMRGLEPLLLTVTRARQEGKASDESSGGSEDAAAIRDVFTALHRAVLVPMKEGGLFFDMATSGKLSLEALVELLSIATTPFVRRCVEGFAEGDNLSSEALLRYVECISALARQREHGVAGDVEAVEETAAQEWLDPMHLAAWATSLRRLWTREAPLLSAVVVVELHIHHAAEYITQLLQTVTGVTPGGHVAASLCRQHRRSQQATASPKRSGALKPICLDGTSAPHGVQAPPTESDDTENILVAATAALRLTQRAASSGMVREEGAQRIVSVCLRMLTHTPNYDLCADEVVAWACEVLDAGHLMHIDGSQGTVCGGSGSTDVSRSEALRFLLLLSRLSYGSVVNRVALGHMVLCLCRWPEPAHTSDRERSEWRRLRGVVMGGALRVLQVSDLAAAAEHLSSPGTLTWLEALAFGEYGGVIPIALWRDAAVSLFPRLRYYSEGAATAFSTLQPRGGASISRCRPEEAHALCILCSRYLAQGKTSVSVPTNLHSIFTARCVAECLAVMLGSPTLPEELLCSADRWDGLCTSLPESVQMVAIHMQEVVRREVSSPKVISF</sequence>
<accession>A0A836IT99</accession>
<evidence type="ECO:0000256" key="1">
    <source>
        <dbReference type="SAM" id="MobiDB-lite"/>
    </source>
</evidence>
<dbReference type="RefSeq" id="XP_067758181.1">
    <property type="nucleotide sequence ID" value="XM_067901179.1"/>
</dbReference>
<name>A0A836IT99_9TRYP</name>
<evidence type="ECO:0000313" key="2">
    <source>
        <dbReference type="EMBL" id="KAG5508713.1"/>
    </source>
</evidence>
<proteinExistence type="predicted"/>
<dbReference type="KEGG" id="phet:94291256"/>
<comment type="caution">
    <text evidence="2">The sequence shown here is derived from an EMBL/GenBank/DDBJ whole genome shotgun (WGS) entry which is preliminary data.</text>
</comment>
<gene>
    <name evidence="2" type="ORF">JKF63_05211</name>
</gene>
<dbReference type="EMBL" id="JAFJZO010000016">
    <property type="protein sequence ID" value="KAG5508713.1"/>
    <property type="molecule type" value="Genomic_DNA"/>
</dbReference>
<organism evidence="2 3">
    <name type="scientific">Porcisia hertigi</name>
    <dbReference type="NCBI Taxonomy" id="2761500"/>
    <lineage>
        <taxon>Eukaryota</taxon>
        <taxon>Discoba</taxon>
        <taxon>Euglenozoa</taxon>
        <taxon>Kinetoplastea</taxon>
        <taxon>Metakinetoplastina</taxon>
        <taxon>Trypanosomatida</taxon>
        <taxon>Trypanosomatidae</taxon>
        <taxon>Leishmaniinae</taxon>
        <taxon>Porcisia</taxon>
    </lineage>
</organism>
<feature type="region of interest" description="Disordered" evidence="1">
    <location>
        <begin position="138"/>
        <end position="164"/>
    </location>
</feature>
<dbReference type="Proteomes" id="UP000674318">
    <property type="component" value="Unassembled WGS sequence"/>
</dbReference>
<feature type="compositionally biased region" description="Polar residues" evidence="1">
    <location>
        <begin position="152"/>
        <end position="164"/>
    </location>
</feature>
<protein>
    <submittedName>
        <fullName evidence="2">Uncharacterized protein</fullName>
    </submittedName>
</protein>